<accession>A0A9N8LSA6</accession>
<sequence>ERNEAGRAEMAELDKSIARMHAQIAELEKESPLQHEEREAELLQSDIAKFSRYNEEVLEPRLQKSARAVEKLKQDNIELEENVKEIEKEKARLQAIVDAQDMSAEEFERLTGEREHIQKQLVEASRVIQTVTKSNWAIELQLQKRQAAVETLMSAFNEIGERVKFLPLTSADGLELDKLELVPANEDTLLPKGLDIKRDIKPAIVGLRHATNATFKSVSDAKLALEEEEENLVEQLTAMRAQIREEEGRLAALKDQIDELTSNSGIEMDMLAQEYARKERQLTSVESAGRVALQEANMTYDAMVDELTTAQTAIEENKQRMMAEIQNALGELERMKQRVHEGIERIEEAVLVMDGEE</sequence>
<dbReference type="AlphaFoldDB" id="A0A9N8LSA6"/>
<keyword evidence="4" id="KW-1185">Reference proteome</keyword>
<organism evidence="3 4">
    <name type="scientific">Tilletia laevis</name>
    <dbReference type="NCBI Taxonomy" id="157183"/>
    <lineage>
        <taxon>Eukaryota</taxon>
        <taxon>Fungi</taxon>
        <taxon>Dikarya</taxon>
        <taxon>Basidiomycota</taxon>
        <taxon>Ustilaginomycotina</taxon>
        <taxon>Exobasidiomycetes</taxon>
        <taxon>Tilletiales</taxon>
        <taxon>Tilletiaceae</taxon>
        <taxon>Tilletia</taxon>
    </lineage>
</organism>
<dbReference type="PANTHER" id="PTHR10643:SF2">
    <property type="entry name" value="KINETOCHORE PROTEIN NDC80 HOMOLOG"/>
    <property type="match status" value="1"/>
</dbReference>
<evidence type="ECO:0000259" key="2">
    <source>
        <dbReference type="Pfam" id="PF24487"/>
    </source>
</evidence>
<dbReference type="InterPro" id="IPR005550">
    <property type="entry name" value="Kinetochore_Ndc80"/>
</dbReference>
<dbReference type="GO" id="GO:0031262">
    <property type="term" value="C:Ndc80 complex"/>
    <property type="evidence" value="ECO:0007669"/>
    <property type="project" value="InterPro"/>
</dbReference>
<feature type="coiled-coil region" evidence="1">
    <location>
        <begin position="315"/>
        <end position="349"/>
    </location>
</feature>
<gene>
    <name evidence="3" type="ORF">JKILLFL_G299</name>
</gene>
<comment type="caution">
    <text evidence="3">The sequence shown here is derived from an EMBL/GenBank/DDBJ whole genome shotgun (WGS) entry which is preliminary data.</text>
</comment>
<dbReference type="PANTHER" id="PTHR10643">
    <property type="entry name" value="KINETOCHORE PROTEIN NDC80"/>
    <property type="match status" value="1"/>
</dbReference>
<name>A0A9N8LSA6_9BASI</name>
<protein>
    <recommendedName>
        <fullName evidence="2">Kinetochore protein NDC80 loop region domain-containing protein</fullName>
    </recommendedName>
</protein>
<feature type="coiled-coil region" evidence="1">
    <location>
        <begin position="222"/>
        <end position="288"/>
    </location>
</feature>
<dbReference type="EMBL" id="CAJHJF010003645">
    <property type="protein sequence ID" value="CAD6936947.1"/>
    <property type="molecule type" value="Genomic_DNA"/>
</dbReference>
<dbReference type="Pfam" id="PF24487">
    <property type="entry name" value="NDC80_loop"/>
    <property type="match status" value="1"/>
</dbReference>
<keyword evidence="1" id="KW-0175">Coiled coil</keyword>
<evidence type="ECO:0000256" key="1">
    <source>
        <dbReference type="SAM" id="Coils"/>
    </source>
</evidence>
<dbReference type="GO" id="GO:0051315">
    <property type="term" value="P:attachment of mitotic spindle microtubules to kinetochore"/>
    <property type="evidence" value="ECO:0007669"/>
    <property type="project" value="InterPro"/>
</dbReference>
<feature type="coiled-coil region" evidence="1">
    <location>
        <begin position="62"/>
        <end position="96"/>
    </location>
</feature>
<evidence type="ECO:0000313" key="4">
    <source>
        <dbReference type="Proteomes" id="UP000836404"/>
    </source>
</evidence>
<proteinExistence type="predicted"/>
<dbReference type="Proteomes" id="UP000836404">
    <property type="component" value="Unassembled WGS sequence"/>
</dbReference>
<feature type="domain" description="Kinetochore protein NDC80 loop region" evidence="2">
    <location>
        <begin position="124"/>
        <end position="349"/>
    </location>
</feature>
<evidence type="ECO:0000313" key="3">
    <source>
        <dbReference type="EMBL" id="CAD6936947.1"/>
    </source>
</evidence>
<feature type="non-terminal residue" evidence="3">
    <location>
        <position position="1"/>
    </location>
</feature>
<dbReference type="InterPro" id="IPR057091">
    <property type="entry name" value="NDC80_loop"/>
</dbReference>
<reference evidence="3 4" key="1">
    <citation type="submission" date="2020-10" db="EMBL/GenBank/DDBJ databases">
        <authorList>
            <person name="Sedaghatjoo S."/>
        </authorList>
    </citation>
    <scope>NUCLEOTIDE SEQUENCE [LARGE SCALE GENOMIC DNA]</scope>
    <source>
        <strain evidence="3 4">LLFL</strain>
    </source>
</reference>